<gene>
    <name evidence="1" type="ORF">AUC61_10755</name>
</gene>
<dbReference type="Proteomes" id="UP001320513">
    <property type="component" value="Unassembled WGS sequence"/>
</dbReference>
<keyword evidence="2" id="KW-1185">Reference proteome</keyword>
<protein>
    <recommendedName>
        <fullName evidence="3">DUF2867 domain-containing protein</fullName>
    </recommendedName>
</protein>
<name>A0ABS9ZHE7_9PSED</name>
<dbReference type="RefSeq" id="WP_243245979.1">
    <property type="nucleotide sequence ID" value="NZ_LOHG01000005.1"/>
</dbReference>
<sequence>MHLIDRYLPDYQFSETHWLETAACPARLMTEAVQYRPEDDRFFHYAIQLRELPMRLFQRSAANDKANFGMDNFTLLHRDGDTEVVYGLAGKFWQADYGQAYLADGEAFQHFCEPGSVKLAINFTCQRLESGLTRMTTHTRVHCVDRQALRRFTPYWYAIRPVSGMIRRRMLQAIARRSLEGGH</sequence>
<evidence type="ECO:0008006" key="3">
    <source>
        <dbReference type="Google" id="ProtNLM"/>
    </source>
</evidence>
<evidence type="ECO:0000313" key="1">
    <source>
        <dbReference type="EMBL" id="MCI8210014.1"/>
    </source>
</evidence>
<dbReference type="EMBL" id="LOHG01000005">
    <property type="protein sequence ID" value="MCI8210014.1"/>
    <property type="molecule type" value="Genomic_DNA"/>
</dbReference>
<proteinExistence type="predicted"/>
<evidence type="ECO:0000313" key="2">
    <source>
        <dbReference type="Proteomes" id="UP001320513"/>
    </source>
</evidence>
<organism evidence="1 2">
    <name type="scientific">Pseudomonas maioricensis</name>
    <dbReference type="NCBI Taxonomy" id="1766623"/>
    <lineage>
        <taxon>Bacteria</taxon>
        <taxon>Pseudomonadati</taxon>
        <taxon>Pseudomonadota</taxon>
        <taxon>Gammaproteobacteria</taxon>
        <taxon>Pseudomonadales</taxon>
        <taxon>Pseudomonadaceae</taxon>
        <taxon>Pseudomonas</taxon>
    </lineage>
</organism>
<accession>A0ABS9ZHE7</accession>
<comment type="caution">
    <text evidence="1">The sequence shown here is derived from an EMBL/GenBank/DDBJ whole genome shotgun (WGS) entry which is preliminary data.</text>
</comment>
<reference evidence="1 2" key="1">
    <citation type="submission" date="2015-12" db="EMBL/GenBank/DDBJ databases">
        <title>Phylogenomics in the description of a new species in the Pseudomonas syringae group.</title>
        <authorList>
            <person name="Busquets A."/>
            <person name="Gomila M."/>
            <person name="Beiki F."/>
            <person name="Rahimian H."/>
            <person name="Mulet M."/>
            <person name="Sanchez D."/>
            <person name="Garcia-Valdes E."/>
            <person name="Lalucat J."/>
        </authorList>
    </citation>
    <scope>NUCLEOTIDE SEQUENCE [LARGE SCALE GENOMIC DNA]</scope>
    <source>
        <strain evidence="1 2">S25</strain>
    </source>
</reference>